<dbReference type="AlphaFoldDB" id="B4QEN7"/>
<gene>
    <name evidence="2" type="primary">Dsim\GD25280</name>
    <name evidence="2" type="ORF">Dsim_GD25280</name>
</gene>
<sequence>MRRHKEKKQKDEQPQRMCRRRCGCHPDARMPGLRFSGSQPRPEPSQDWRSNTTRFYGHPQARKPVRMFRL</sequence>
<dbReference type="HOGENOM" id="CLU_2760530_0_0_1"/>
<feature type="region of interest" description="Disordered" evidence="1">
    <location>
        <begin position="1"/>
        <end position="70"/>
    </location>
</feature>
<accession>B4QEN7</accession>
<organism evidence="2 3">
    <name type="scientific">Drosophila simulans</name>
    <name type="common">Fruit fly</name>
    <dbReference type="NCBI Taxonomy" id="7240"/>
    <lineage>
        <taxon>Eukaryota</taxon>
        <taxon>Metazoa</taxon>
        <taxon>Ecdysozoa</taxon>
        <taxon>Arthropoda</taxon>
        <taxon>Hexapoda</taxon>
        <taxon>Insecta</taxon>
        <taxon>Pterygota</taxon>
        <taxon>Neoptera</taxon>
        <taxon>Endopterygota</taxon>
        <taxon>Diptera</taxon>
        <taxon>Brachycera</taxon>
        <taxon>Muscomorpha</taxon>
        <taxon>Ephydroidea</taxon>
        <taxon>Drosophilidae</taxon>
        <taxon>Drosophila</taxon>
        <taxon>Sophophora</taxon>
    </lineage>
</organism>
<name>B4QEN7_DROSI</name>
<feature type="compositionally biased region" description="Basic residues" evidence="1">
    <location>
        <begin position="60"/>
        <end position="70"/>
    </location>
</feature>
<dbReference type="EMBL" id="CM000362">
    <property type="protein sequence ID" value="EDX07911.1"/>
    <property type="molecule type" value="Genomic_DNA"/>
</dbReference>
<evidence type="ECO:0000313" key="3">
    <source>
        <dbReference type="Proteomes" id="UP000000304"/>
    </source>
</evidence>
<proteinExistence type="predicted"/>
<keyword evidence="3" id="KW-1185">Reference proteome</keyword>
<protein>
    <submittedName>
        <fullName evidence="2">GD25280</fullName>
    </submittedName>
</protein>
<dbReference type="Proteomes" id="UP000000304">
    <property type="component" value="Chromosome 2R"/>
</dbReference>
<reference evidence="2 3" key="1">
    <citation type="journal article" date="2007" name="Nature">
        <title>Evolution of genes and genomes on the Drosophila phylogeny.</title>
        <authorList>
            <consortium name="Drosophila 12 Genomes Consortium"/>
            <person name="Clark A.G."/>
            <person name="Eisen M.B."/>
            <person name="Smith D.R."/>
            <person name="Bergman C.M."/>
            <person name="Oliver B."/>
            <person name="Markow T.A."/>
            <person name="Kaufman T.C."/>
            <person name="Kellis M."/>
            <person name="Gelbart W."/>
            <person name="Iyer V.N."/>
            <person name="Pollard D.A."/>
            <person name="Sackton T.B."/>
            <person name="Larracuente A.M."/>
            <person name="Singh N.D."/>
            <person name="Abad J.P."/>
            <person name="Abt D.N."/>
            <person name="Adryan B."/>
            <person name="Aguade M."/>
            <person name="Akashi H."/>
            <person name="Anderson W.W."/>
            <person name="Aquadro C.F."/>
            <person name="Ardell D.H."/>
            <person name="Arguello R."/>
            <person name="Artieri C.G."/>
            <person name="Barbash D.A."/>
            <person name="Barker D."/>
            <person name="Barsanti P."/>
            <person name="Batterham P."/>
            <person name="Batzoglou S."/>
            <person name="Begun D."/>
            <person name="Bhutkar A."/>
            <person name="Blanco E."/>
            <person name="Bosak S.A."/>
            <person name="Bradley R.K."/>
            <person name="Brand A.D."/>
            <person name="Brent M.R."/>
            <person name="Brooks A.N."/>
            <person name="Brown R.H."/>
            <person name="Butlin R.K."/>
            <person name="Caggese C."/>
            <person name="Calvi B.R."/>
            <person name="Bernardo de Carvalho A."/>
            <person name="Caspi A."/>
            <person name="Castrezana S."/>
            <person name="Celniker S.E."/>
            <person name="Chang J.L."/>
            <person name="Chapple C."/>
            <person name="Chatterji S."/>
            <person name="Chinwalla A."/>
            <person name="Civetta A."/>
            <person name="Clifton S.W."/>
            <person name="Comeron J.M."/>
            <person name="Costello J.C."/>
            <person name="Coyne J.A."/>
            <person name="Daub J."/>
            <person name="David R.G."/>
            <person name="Delcher A.L."/>
            <person name="Delehaunty K."/>
            <person name="Do C.B."/>
            <person name="Ebling H."/>
            <person name="Edwards K."/>
            <person name="Eickbush T."/>
            <person name="Evans J.D."/>
            <person name="Filipski A."/>
            <person name="Findeiss S."/>
            <person name="Freyhult E."/>
            <person name="Fulton L."/>
            <person name="Fulton R."/>
            <person name="Garcia A.C."/>
            <person name="Gardiner A."/>
            <person name="Garfield D.A."/>
            <person name="Garvin B.E."/>
            <person name="Gibson G."/>
            <person name="Gilbert D."/>
            <person name="Gnerre S."/>
            <person name="Godfrey J."/>
            <person name="Good R."/>
            <person name="Gotea V."/>
            <person name="Gravely B."/>
            <person name="Greenberg A.J."/>
            <person name="Griffiths-Jones S."/>
            <person name="Gross S."/>
            <person name="Guigo R."/>
            <person name="Gustafson E.A."/>
            <person name="Haerty W."/>
            <person name="Hahn M.W."/>
            <person name="Halligan D.L."/>
            <person name="Halpern A.L."/>
            <person name="Halter G.M."/>
            <person name="Han M.V."/>
            <person name="Heger A."/>
            <person name="Hillier L."/>
            <person name="Hinrichs A.S."/>
            <person name="Holmes I."/>
            <person name="Hoskins R.A."/>
            <person name="Hubisz M.J."/>
            <person name="Hultmark D."/>
            <person name="Huntley M.A."/>
            <person name="Jaffe D.B."/>
            <person name="Jagadeeshan S."/>
            <person name="Jeck W.R."/>
            <person name="Johnson J."/>
            <person name="Jones C.D."/>
            <person name="Jordan W.C."/>
            <person name="Karpen G.H."/>
            <person name="Kataoka E."/>
            <person name="Keightley P.D."/>
            <person name="Kheradpour P."/>
            <person name="Kirkness E.F."/>
            <person name="Koerich L.B."/>
            <person name="Kristiansen K."/>
            <person name="Kudrna D."/>
            <person name="Kulathinal R.J."/>
            <person name="Kumar S."/>
            <person name="Kwok R."/>
            <person name="Lander E."/>
            <person name="Langley C.H."/>
            <person name="Lapoint R."/>
            <person name="Lazzaro B.P."/>
            <person name="Lee S.J."/>
            <person name="Levesque L."/>
            <person name="Li R."/>
            <person name="Lin C.F."/>
            <person name="Lin M.F."/>
            <person name="Lindblad-Toh K."/>
            <person name="Llopart A."/>
            <person name="Long M."/>
            <person name="Low L."/>
            <person name="Lozovsky E."/>
            <person name="Lu J."/>
            <person name="Luo M."/>
            <person name="Machado C.A."/>
            <person name="Makalowski W."/>
            <person name="Marzo M."/>
            <person name="Matsuda M."/>
            <person name="Matzkin L."/>
            <person name="McAllister B."/>
            <person name="McBride C.S."/>
            <person name="McKernan B."/>
            <person name="McKernan K."/>
            <person name="Mendez-Lago M."/>
            <person name="Minx P."/>
            <person name="Mollenhauer M.U."/>
            <person name="Montooth K."/>
            <person name="Mount S.M."/>
            <person name="Mu X."/>
            <person name="Myers E."/>
            <person name="Negre B."/>
            <person name="Newfeld S."/>
            <person name="Nielsen R."/>
            <person name="Noor M.A."/>
            <person name="O'Grady P."/>
            <person name="Pachter L."/>
            <person name="Papaceit M."/>
            <person name="Parisi M.J."/>
            <person name="Parisi M."/>
            <person name="Parts L."/>
            <person name="Pedersen J.S."/>
            <person name="Pesole G."/>
            <person name="Phillippy A.M."/>
            <person name="Ponting C.P."/>
            <person name="Pop M."/>
            <person name="Porcelli D."/>
            <person name="Powell J.R."/>
            <person name="Prohaska S."/>
            <person name="Pruitt K."/>
            <person name="Puig M."/>
            <person name="Quesneville H."/>
            <person name="Ram K.R."/>
            <person name="Rand D."/>
            <person name="Rasmussen M.D."/>
            <person name="Reed L.K."/>
            <person name="Reenan R."/>
            <person name="Reily A."/>
            <person name="Remington K.A."/>
            <person name="Rieger T.T."/>
            <person name="Ritchie M.G."/>
            <person name="Robin C."/>
            <person name="Rogers Y.H."/>
            <person name="Rohde C."/>
            <person name="Rozas J."/>
            <person name="Rubenfield M.J."/>
            <person name="Ruiz A."/>
            <person name="Russo S."/>
            <person name="Salzberg S.L."/>
            <person name="Sanchez-Gracia A."/>
            <person name="Saranga D.J."/>
            <person name="Sato H."/>
            <person name="Schaeffer S.W."/>
            <person name="Schatz M.C."/>
            <person name="Schlenke T."/>
            <person name="Schwartz R."/>
            <person name="Segarra C."/>
            <person name="Singh R.S."/>
            <person name="Sirot L."/>
            <person name="Sirota M."/>
            <person name="Sisneros N.B."/>
            <person name="Smith C.D."/>
            <person name="Smith T.F."/>
            <person name="Spieth J."/>
            <person name="Stage D.E."/>
            <person name="Stark A."/>
            <person name="Stephan W."/>
            <person name="Strausberg R.L."/>
            <person name="Strempel S."/>
            <person name="Sturgill D."/>
            <person name="Sutton G."/>
            <person name="Sutton G.G."/>
            <person name="Tao W."/>
            <person name="Teichmann S."/>
            <person name="Tobari Y.N."/>
            <person name="Tomimura Y."/>
            <person name="Tsolas J.M."/>
            <person name="Valente V.L."/>
            <person name="Venter E."/>
            <person name="Venter J.C."/>
            <person name="Vicario S."/>
            <person name="Vieira F.G."/>
            <person name="Vilella A.J."/>
            <person name="Villasante A."/>
            <person name="Walenz B."/>
            <person name="Wang J."/>
            <person name="Wasserman M."/>
            <person name="Watts T."/>
            <person name="Wilson D."/>
            <person name="Wilson R.K."/>
            <person name="Wing R.A."/>
            <person name="Wolfner M.F."/>
            <person name="Wong A."/>
            <person name="Wong G.K."/>
            <person name="Wu C.I."/>
            <person name="Wu G."/>
            <person name="Yamamoto D."/>
            <person name="Yang H.P."/>
            <person name="Yang S.P."/>
            <person name="Yorke J.A."/>
            <person name="Yoshida K."/>
            <person name="Zdobnov E."/>
            <person name="Zhang P."/>
            <person name="Zhang Y."/>
            <person name="Zimin A.V."/>
            <person name="Baldwin J."/>
            <person name="Abdouelleil A."/>
            <person name="Abdulkadir J."/>
            <person name="Abebe A."/>
            <person name="Abera B."/>
            <person name="Abreu J."/>
            <person name="Acer S.C."/>
            <person name="Aftuck L."/>
            <person name="Alexander A."/>
            <person name="An P."/>
            <person name="Anderson E."/>
            <person name="Anderson S."/>
            <person name="Arachi H."/>
            <person name="Azer M."/>
            <person name="Bachantsang P."/>
            <person name="Barry A."/>
            <person name="Bayul T."/>
            <person name="Berlin A."/>
            <person name="Bessette D."/>
            <person name="Bloom T."/>
            <person name="Blye J."/>
            <person name="Boguslavskiy L."/>
            <person name="Bonnet C."/>
            <person name="Boukhgalter B."/>
            <person name="Bourzgui I."/>
            <person name="Brown A."/>
            <person name="Cahill P."/>
            <person name="Channer S."/>
            <person name="Cheshatsang Y."/>
            <person name="Chuda L."/>
            <person name="Citroen M."/>
            <person name="Collymore A."/>
            <person name="Cooke P."/>
            <person name="Costello M."/>
            <person name="D'Aco K."/>
            <person name="Daza R."/>
            <person name="De Haan G."/>
            <person name="DeGray S."/>
            <person name="DeMaso C."/>
            <person name="Dhargay N."/>
            <person name="Dooley K."/>
            <person name="Dooley E."/>
            <person name="Doricent M."/>
            <person name="Dorje P."/>
            <person name="Dorjee K."/>
            <person name="Dupes A."/>
            <person name="Elong R."/>
            <person name="Falk J."/>
            <person name="Farina A."/>
            <person name="Faro S."/>
            <person name="Ferguson D."/>
            <person name="Fisher S."/>
            <person name="Foley C.D."/>
            <person name="Franke A."/>
            <person name="Friedrich D."/>
            <person name="Gadbois L."/>
            <person name="Gearin G."/>
            <person name="Gearin C.R."/>
            <person name="Giannoukos G."/>
            <person name="Goode T."/>
            <person name="Graham J."/>
            <person name="Grandbois E."/>
            <person name="Grewal S."/>
            <person name="Gyaltsen K."/>
            <person name="Hafez N."/>
            <person name="Hagos B."/>
            <person name="Hall J."/>
            <person name="Henson C."/>
            <person name="Hollinger A."/>
            <person name="Honan T."/>
            <person name="Huard M.D."/>
            <person name="Hughes L."/>
            <person name="Hurhula B."/>
            <person name="Husby M.E."/>
            <person name="Kamat A."/>
            <person name="Kanga B."/>
            <person name="Kashin S."/>
            <person name="Khazanovich D."/>
            <person name="Kisner P."/>
            <person name="Lance K."/>
            <person name="Lara M."/>
            <person name="Lee W."/>
            <person name="Lennon N."/>
            <person name="Letendre F."/>
            <person name="LeVine R."/>
            <person name="Lipovsky A."/>
            <person name="Liu X."/>
            <person name="Liu J."/>
            <person name="Liu S."/>
            <person name="Lokyitsang T."/>
            <person name="Lokyitsang Y."/>
            <person name="Lubonja R."/>
            <person name="Lui A."/>
            <person name="MacDonald P."/>
            <person name="Magnisalis V."/>
            <person name="Maru K."/>
            <person name="Matthews C."/>
            <person name="McCusker W."/>
            <person name="McDonough S."/>
            <person name="Mehta T."/>
            <person name="Meldrim J."/>
            <person name="Meneus L."/>
            <person name="Mihai O."/>
            <person name="Mihalev A."/>
            <person name="Mihova T."/>
            <person name="Mittelman R."/>
            <person name="Mlenga V."/>
            <person name="Montmayeur A."/>
            <person name="Mulrain L."/>
            <person name="Navidi A."/>
            <person name="Naylor J."/>
            <person name="Negash T."/>
            <person name="Nguyen T."/>
            <person name="Nguyen N."/>
            <person name="Nicol R."/>
            <person name="Norbu C."/>
            <person name="Norbu N."/>
            <person name="Novod N."/>
            <person name="O'Neill B."/>
            <person name="Osman S."/>
            <person name="Markiewicz E."/>
            <person name="Oyono O.L."/>
            <person name="Patti C."/>
            <person name="Phunkhang P."/>
            <person name="Pierre F."/>
            <person name="Priest M."/>
            <person name="Raghuraman S."/>
            <person name="Rege F."/>
            <person name="Reyes R."/>
            <person name="Rise C."/>
            <person name="Rogov P."/>
            <person name="Ross K."/>
            <person name="Ryan E."/>
            <person name="Settipalli S."/>
            <person name="Shea T."/>
            <person name="Sherpa N."/>
            <person name="Shi L."/>
            <person name="Shih D."/>
            <person name="Sparrow T."/>
            <person name="Spaulding J."/>
            <person name="Stalker J."/>
            <person name="Stange-Thomann N."/>
            <person name="Stavropoulos S."/>
            <person name="Stone C."/>
            <person name="Strader C."/>
            <person name="Tesfaye S."/>
            <person name="Thomson T."/>
            <person name="Thoulutsang Y."/>
            <person name="Thoulutsang D."/>
            <person name="Topham K."/>
            <person name="Topping I."/>
            <person name="Tsamla T."/>
            <person name="Vassiliev H."/>
            <person name="Vo A."/>
            <person name="Wangchuk T."/>
            <person name="Wangdi T."/>
            <person name="Weiand M."/>
            <person name="Wilkinson J."/>
            <person name="Wilson A."/>
            <person name="Yadav S."/>
            <person name="Young G."/>
            <person name="Yu Q."/>
            <person name="Zembek L."/>
            <person name="Zhong D."/>
            <person name="Zimmer A."/>
            <person name="Zwirko Z."/>
            <person name="Jaffe D.B."/>
            <person name="Alvarez P."/>
            <person name="Brockman W."/>
            <person name="Butler J."/>
            <person name="Chin C."/>
            <person name="Gnerre S."/>
            <person name="Grabherr M."/>
            <person name="Kleber M."/>
            <person name="Mauceli E."/>
            <person name="MacCallum I."/>
        </authorList>
    </citation>
    <scope>NUCLEOTIDE SEQUENCE [LARGE SCALE GENOMIC DNA]</scope>
    <source>
        <strain evidence="3">white501</strain>
    </source>
</reference>
<evidence type="ECO:0000256" key="1">
    <source>
        <dbReference type="SAM" id="MobiDB-lite"/>
    </source>
</evidence>
<evidence type="ECO:0000313" key="2">
    <source>
        <dbReference type="EMBL" id="EDX07911.1"/>
    </source>
</evidence>